<evidence type="ECO:0000313" key="1">
    <source>
        <dbReference type="EMBL" id="AJI25190.1"/>
    </source>
</evidence>
<dbReference type="RefSeq" id="WP_034649910.1">
    <property type="nucleotide sequence ID" value="NZ_BCVB01000012.1"/>
</dbReference>
<dbReference type="GeneID" id="93644072"/>
<dbReference type="KEGG" id="bmeg:BG04_571"/>
<sequence>MKEQVYKTEKFANRDFIKGLTIGTIIGEAAISMLNEGTRTKVNKLVKDIKKVTTNKSFILQNNPSEAKRNCISGIKRIFSTIEALNNTIEKAIVNQRTSK</sequence>
<protein>
    <submittedName>
        <fullName evidence="1">Uncharacterized protein</fullName>
    </submittedName>
</protein>
<organism evidence="1 2">
    <name type="scientific">Priestia megaterium (strain ATCC 14581 / DSM 32 / CCUG 1817 / JCM 2506 / NBRC 15308 / NCIMB 9376 / NCTC 10342 / NRRL B-14308 / VKM B-512 / Ford 19)</name>
    <name type="common">Bacillus megaterium</name>
    <dbReference type="NCBI Taxonomy" id="1348623"/>
    <lineage>
        <taxon>Bacteria</taxon>
        <taxon>Bacillati</taxon>
        <taxon>Bacillota</taxon>
        <taxon>Bacilli</taxon>
        <taxon>Bacillales</taxon>
        <taxon>Bacillaceae</taxon>
        <taxon>Priestia</taxon>
    </lineage>
</organism>
<proteinExistence type="predicted"/>
<dbReference type="HOGENOM" id="CLU_2300101_0_0_9"/>
<name>A0A0B6AJX6_PRIM2</name>
<accession>A0A0B6AJX6</accession>
<evidence type="ECO:0000313" key="2">
    <source>
        <dbReference type="Proteomes" id="UP000031829"/>
    </source>
</evidence>
<dbReference type="Proteomes" id="UP000031829">
    <property type="component" value="Chromosome"/>
</dbReference>
<dbReference type="AlphaFoldDB" id="A0A0B6AJX6"/>
<gene>
    <name evidence="1" type="ORF">BG04_571</name>
</gene>
<reference evidence="1 2" key="1">
    <citation type="journal article" date="2015" name="Genome Announc.">
        <title>Complete genome sequences for 35 biothreat assay-relevant bacillus species.</title>
        <authorList>
            <person name="Johnson S.L."/>
            <person name="Daligault H.E."/>
            <person name="Davenport K.W."/>
            <person name="Jaissle J."/>
            <person name="Frey K.G."/>
            <person name="Ladner J.T."/>
            <person name="Broomall S.M."/>
            <person name="Bishop-Lilly K.A."/>
            <person name="Bruce D.C."/>
            <person name="Gibbons H.S."/>
            <person name="Coyne S.R."/>
            <person name="Lo C.C."/>
            <person name="Meincke L."/>
            <person name="Munk A.C."/>
            <person name="Koroleva G.I."/>
            <person name="Rosenzweig C.N."/>
            <person name="Palacios G.F."/>
            <person name="Redden C.L."/>
            <person name="Minogue T.D."/>
            <person name="Chain P.S."/>
        </authorList>
    </citation>
    <scope>NUCLEOTIDE SEQUENCE [LARGE SCALE GENOMIC DNA]</scope>
    <source>
        <strain evidence="2">ATCC 14581 / DSM 32 / JCM 2506 / NBRC 15308 / NCIMB 9376 / NCTC 10342 / NRRL B-14308 / VKM B-512</strain>
    </source>
</reference>
<dbReference type="EMBL" id="CP009920">
    <property type="protein sequence ID" value="AJI25190.1"/>
    <property type="molecule type" value="Genomic_DNA"/>
</dbReference>